<dbReference type="Gene3D" id="1.10.10.10">
    <property type="entry name" value="Winged helix-like DNA-binding domain superfamily/Winged helix DNA-binding domain"/>
    <property type="match status" value="1"/>
</dbReference>
<dbReference type="Proteomes" id="UP001589535">
    <property type="component" value="Unassembled WGS sequence"/>
</dbReference>
<gene>
    <name evidence="2" type="ORF">ACFFTO_44050</name>
</gene>
<organism evidence="2 3">
    <name type="scientific">Amycolatopsis plumensis</name>
    <dbReference type="NCBI Taxonomy" id="236508"/>
    <lineage>
        <taxon>Bacteria</taxon>
        <taxon>Bacillati</taxon>
        <taxon>Actinomycetota</taxon>
        <taxon>Actinomycetes</taxon>
        <taxon>Pseudonocardiales</taxon>
        <taxon>Pseudonocardiaceae</taxon>
        <taxon>Amycolatopsis</taxon>
    </lineage>
</organism>
<dbReference type="SMART" id="SM00418">
    <property type="entry name" value="HTH_ARSR"/>
    <property type="match status" value="1"/>
</dbReference>
<evidence type="ECO:0000313" key="3">
    <source>
        <dbReference type="Proteomes" id="UP001589535"/>
    </source>
</evidence>
<evidence type="ECO:0000259" key="1">
    <source>
        <dbReference type="SMART" id="SM00418"/>
    </source>
</evidence>
<reference evidence="2 3" key="1">
    <citation type="submission" date="2024-09" db="EMBL/GenBank/DDBJ databases">
        <authorList>
            <person name="Sun Q."/>
            <person name="Mori K."/>
        </authorList>
    </citation>
    <scope>NUCLEOTIDE SEQUENCE [LARGE SCALE GENOMIC DNA]</scope>
    <source>
        <strain evidence="2 3">JCM 13852</strain>
    </source>
</reference>
<dbReference type="SUPFAM" id="SSF46785">
    <property type="entry name" value="Winged helix' DNA-binding domain"/>
    <property type="match status" value="1"/>
</dbReference>
<comment type="caution">
    <text evidence="2">The sequence shown here is derived from an EMBL/GenBank/DDBJ whole genome shotgun (WGS) entry which is preliminary data.</text>
</comment>
<protein>
    <submittedName>
        <fullName evidence="2">ArsR/SmtB family transcription factor</fullName>
    </submittedName>
</protein>
<evidence type="ECO:0000313" key="2">
    <source>
        <dbReference type="EMBL" id="MFB9691189.1"/>
    </source>
</evidence>
<feature type="domain" description="HTH arsR-type" evidence="1">
    <location>
        <begin position="193"/>
        <end position="270"/>
    </location>
</feature>
<name>A0ABV5UIG4_9PSEU</name>
<sequence>MKMLTTLARPTGYSPDFLTPPTTTPDLHSALDALAHTDPVEIRADIDRLATEAALPPWAHAISDENSNVLELLVDNILQYYSVALQPYWPVIRTQVQASWMQVAETILLGGTEKAIGSLFPDSLWRDQILHVSYPEEHEIGLDGRGLILIPSFFCWRTPITLANPRSTPVLVYPVAHDPSWLSTGARQPMTPSYLEKLIGRTRAIILSTIGAHAGMNTTEVAAAVYTSLASASQHTTVLREAGLITTAREPAGAIHRLTRLGASLLTEEKARFQQDARTA</sequence>
<dbReference type="InterPro" id="IPR011991">
    <property type="entry name" value="ArsR-like_HTH"/>
</dbReference>
<dbReference type="InterPro" id="IPR036388">
    <property type="entry name" value="WH-like_DNA-bd_sf"/>
</dbReference>
<dbReference type="EMBL" id="JBHMBK010000074">
    <property type="protein sequence ID" value="MFB9691189.1"/>
    <property type="molecule type" value="Genomic_DNA"/>
</dbReference>
<dbReference type="CDD" id="cd00090">
    <property type="entry name" value="HTH_ARSR"/>
    <property type="match status" value="1"/>
</dbReference>
<proteinExistence type="predicted"/>
<accession>A0ABV5UIG4</accession>
<dbReference type="RefSeq" id="WP_378207790.1">
    <property type="nucleotide sequence ID" value="NZ_JBHMBK010000074.1"/>
</dbReference>
<dbReference type="InterPro" id="IPR001845">
    <property type="entry name" value="HTH_ArsR_DNA-bd_dom"/>
</dbReference>
<keyword evidence="3" id="KW-1185">Reference proteome</keyword>
<dbReference type="InterPro" id="IPR036390">
    <property type="entry name" value="WH_DNA-bd_sf"/>
</dbReference>